<keyword evidence="9" id="KW-1185">Reference proteome</keyword>
<dbReference type="Pfam" id="PF03863">
    <property type="entry name" value="Phage_mat-A"/>
    <property type="match status" value="1"/>
</dbReference>
<organism evidence="8 9">
    <name type="scientific">ssRNA phage SRR5466729_3</name>
    <dbReference type="NCBI Taxonomy" id="2786446"/>
    <lineage>
        <taxon>Viruses</taxon>
        <taxon>Riboviria</taxon>
        <taxon>Orthornavirae</taxon>
        <taxon>Lenarviricota</taxon>
        <taxon>Leviviricetes</taxon>
        <taxon>Norzivirales</taxon>
        <taxon>Fiersviridae</taxon>
        <taxon>Thiwvovirus</taxon>
        <taxon>Thiwvovirus asienecus</taxon>
    </lineage>
</organism>
<evidence type="ECO:0000256" key="3">
    <source>
        <dbReference type="ARBA" id="ARBA00022804"/>
    </source>
</evidence>
<proteinExistence type="inferred from homology"/>
<dbReference type="GeneID" id="80399117"/>
<dbReference type="GO" id="GO:0039666">
    <property type="term" value="P:virion attachment to host cell pilus"/>
    <property type="evidence" value="ECO:0007669"/>
    <property type="project" value="UniProtKB-KW"/>
</dbReference>
<dbReference type="KEGG" id="vg:80399117"/>
<evidence type="ECO:0000256" key="1">
    <source>
        <dbReference type="ARBA" id="ARBA00004328"/>
    </source>
</evidence>
<keyword evidence="3" id="KW-1161">Viral attachment to host cell</keyword>
<dbReference type="InterPro" id="IPR005563">
    <property type="entry name" value="A_protein"/>
</dbReference>
<dbReference type="GO" id="GO:0044423">
    <property type="term" value="C:virion component"/>
    <property type="evidence" value="ECO:0007669"/>
    <property type="project" value="UniProtKB-KW"/>
</dbReference>
<dbReference type="Proteomes" id="UP000678554">
    <property type="component" value="Segment"/>
</dbReference>
<evidence type="ECO:0000256" key="5">
    <source>
        <dbReference type="ARBA" id="ARBA00023104"/>
    </source>
</evidence>
<name>A0A8S5L096_9VIRU</name>
<keyword evidence="6" id="KW-1160">Virus entry into host cell</keyword>
<comment type="similarity">
    <text evidence="7">Belongs to the Leviviricetes maturation protein family.</text>
</comment>
<sequence>MTSGSITFNRFSVNGTYRMRTWSGGNNRSQENSYDMTDVWTRNEHHERRSLSTGAIISQGFGGYGTRHDLPSYSGNAMLQLLSKLSSEIRGHDFNAGVFGGTLHQTLNTLTGSATALFGGMRALRHGDVEQALRSFSRTLSGEKLLAPGAGKTFRWRKPAALDGSELSGTLLSYRYAYEPLLNDVYEAAKYLEEKTKDSRIIKTRIRGPVEKTTLNDPVAGASYSYWTRKRVCRELRVEYVERLTTSRSLGLTNPASLAYELIPYSFIIDWFIPIGQYIEELTFFSGFDVRVHQSTLWVSEGSKSSSPCTQHNAWAREWPHDSWCCSGGLNNPVISFTGYKTVEDRKVKLERRPNQPISVPLPSLKAIEKALSITHLENALALLHGGARQAFR</sequence>
<evidence type="ECO:0000256" key="4">
    <source>
        <dbReference type="ARBA" id="ARBA00022844"/>
    </source>
</evidence>
<comment type="subcellular location">
    <subcellularLocation>
        <location evidence="1">Virion</location>
    </subcellularLocation>
</comment>
<evidence type="ECO:0000313" key="9">
    <source>
        <dbReference type="Proteomes" id="UP000678554"/>
    </source>
</evidence>
<protein>
    <submittedName>
        <fullName evidence="8">Maturation protein</fullName>
    </submittedName>
</protein>
<reference evidence="8" key="1">
    <citation type="submission" date="2020-09" db="EMBL/GenBank/DDBJ databases">
        <title>Leviviricetes taxonomy.</title>
        <authorList>
            <person name="Stockdale S.R."/>
            <person name="Callanan J."/>
            <person name="Adriaenssens E.M."/>
            <person name="Kuhn J.H."/>
            <person name="Rumnieks J."/>
            <person name="Shkoporov A."/>
            <person name="Draper L.A."/>
            <person name="Ross P."/>
            <person name="Hill C."/>
        </authorList>
    </citation>
    <scope>NUCLEOTIDE SEQUENCE</scope>
</reference>
<keyword evidence="5" id="KW-1175">Viral attachment to host cell pilus</keyword>
<dbReference type="RefSeq" id="YP_010769951.1">
    <property type="nucleotide sequence ID" value="NC_074117.1"/>
</dbReference>
<gene>
    <name evidence="8" type="primary">SRR5466729_3_1</name>
</gene>
<accession>A0A8S5L096</accession>
<keyword evidence="4" id="KW-0946">Virion</keyword>
<dbReference type="EMBL" id="BK013649">
    <property type="protein sequence ID" value="DAD50863.1"/>
    <property type="molecule type" value="Genomic_RNA"/>
</dbReference>
<keyword evidence="2" id="KW-0945">Host-virus interaction</keyword>
<evidence type="ECO:0000256" key="7">
    <source>
        <dbReference type="ARBA" id="ARBA00035110"/>
    </source>
</evidence>
<evidence type="ECO:0000256" key="6">
    <source>
        <dbReference type="ARBA" id="ARBA00023296"/>
    </source>
</evidence>
<evidence type="ECO:0000313" key="8">
    <source>
        <dbReference type="EMBL" id="DAD50863.1"/>
    </source>
</evidence>
<evidence type="ECO:0000256" key="2">
    <source>
        <dbReference type="ARBA" id="ARBA00022581"/>
    </source>
</evidence>